<dbReference type="InterPro" id="IPR006268">
    <property type="entry name" value="DAHP_syn_2"/>
</dbReference>
<dbReference type="Gene3D" id="3.20.20.70">
    <property type="entry name" value="Aldolase class I"/>
    <property type="match status" value="1"/>
</dbReference>
<evidence type="ECO:0000256" key="1">
    <source>
        <dbReference type="ARBA" id="ARBA00022679"/>
    </source>
</evidence>
<comment type="caution">
    <text evidence="4">The sequence shown here is derived from an EMBL/GenBank/DDBJ whole genome shotgun (WGS) entry which is preliminary data.</text>
</comment>
<dbReference type="GO" id="GO:0009073">
    <property type="term" value="P:aromatic amino acid family biosynthetic process"/>
    <property type="evidence" value="ECO:0007669"/>
    <property type="project" value="InterPro"/>
</dbReference>
<feature type="domain" description="DAHP synthetase I/KDSA" evidence="2">
    <location>
        <begin position="89"/>
        <end position="328"/>
    </location>
</feature>
<accession>A0A932HYW0</accession>
<evidence type="ECO:0000313" key="4">
    <source>
        <dbReference type="EMBL" id="MBI3128250.1"/>
    </source>
</evidence>
<name>A0A932HYW0_UNCTE</name>
<sequence>MIVVMKSSATEEEISEIIRRINDLGLEEHIIRGVMRTVIGAIGDERGKMMLESLISLPGVESVVPILKPYKLASIEGRPERSHIPMGKGVKIGGNQIVVVGGPCSVESREQILESAQVVKEAGAHVLRGGAYKPRTSPYSFQGMALEGLKLLAEAREKTGLPIQTELMDTEDIGPVVEYADVIQIGARNVQNFSLLKKVGKVKKPIFLKRGMSTTIEELLMSAEYILSQGNPNVILCERGIRTFETATRNTLDISAVPVLKELTHLPVVVDPSHAAGAWRFVPALAKAAIAAGADGLMIEMHPEPARAMSDGAQSLKPAVFKQLMDELQVFAKAVGRTL</sequence>
<dbReference type="Proteomes" id="UP000782312">
    <property type="component" value="Unassembled WGS sequence"/>
</dbReference>
<dbReference type="InterPro" id="IPR041071">
    <property type="entry name" value="DAHP_snth_FXD"/>
</dbReference>
<dbReference type="PANTHER" id="PTHR43018:SF3">
    <property type="entry name" value="CARBOXYSOME FORMATION PROTEIN"/>
    <property type="match status" value="1"/>
</dbReference>
<keyword evidence="1 4" id="KW-0808">Transferase</keyword>
<dbReference type="InterPro" id="IPR013785">
    <property type="entry name" value="Aldolase_TIM"/>
</dbReference>
<organism evidence="4 5">
    <name type="scientific">Tectimicrobiota bacterium</name>
    <dbReference type="NCBI Taxonomy" id="2528274"/>
    <lineage>
        <taxon>Bacteria</taxon>
        <taxon>Pseudomonadati</taxon>
        <taxon>Nitrospinota/Tectimicrobiota group</taxon>
        <taxon>Candidatus Tectimicrobiota</taxon>
    </lineage>
</organism>
<proteinExistence type="predicted"/>
<gene>
    <name evidence="4" type="primary">aroF</name>
    <name evidence="4" type="ORF">HYZ11_11645</name>
</gene>
<reference evidence="4" key="1">
    <citation type="submission" date="2020-07" db="EMBL/GenBank/DDBJ databases">
        <title>Huge and variable diversity of episymbiotic CPR bacteria and DPANN archaea in groundwater ecosystems.</title>
        <authorList>
            <person name="He C.Y."/>
            <person name="Keren R."/>
            <person name="Whittaker M."/>
            <person name="Farag I.F."/>
            <person name="Doudna J."/>
            <person name="Cate J.H.D."/>
            <person name="Banfield J.F."/>
        </authorList>
    </citation>
    <scope>NUCLEOTIDE SEQUENCE</scope>
    <source>
        <strain evidence="4">NC_groundwater_763_Ag_S-0.2um_68_21</strain>
    </source>
</reference>
<dbReference type="NCBIfam" id="NF009239">
    <property type="entry name" value="PRK12595.1"/>
    <property type="match status" value="1"/>
</dbReference>
<dbReference type="GO" id="GO:0016832">
    <property type="term" value="F:aldehyde-lyase activity"/>
    <property type="evidence" value="ECO:0007669"/>
    <property type="project" value="InterPro"/>
</dbReference>
<dbReference type="Pfam" id="PF00793">
    <property type="entry name" value="DAHP_synth_1"/>
    <property type="match status" value="1"/>
</dbReference>
<dbReference type="GO" id="GO:0003849">
    <property type="term" value="F:3-deoxy-7-phosphoheptulonate synthase activity"/>
    <property type="evidence" value="ECO:0007669"/>
    <property type="project" value="UniProtKB-EC"/>
</dbReference>
<evidence type="ECO:0000259" key="2">
    <source>
        <dbReference type="Pfam" id="PF00793"/>
    </source>
</evidence>
<dbReference type="EC" id="2.5.1.54" evidence="4"/>
<dbReference type="NCBIfam" id="NF006421">
    <property type="entry name" value="PRK08673.1"/>
    <property type="match status" value="1"/>
</dbReference>
<dbReference type="NCBIfam" id="TIGR01361">
    <property type="entry name" value="DAHP_synth_Bsub"/>
    <property type="match status" value="1"/>
</dbReference>
<protein>
    <submittedName>
        <fullName evidence="4">3-deoxy-7-phosphoheptulonate synthase</fullName>
        <ecNumber evidence="4">2.5.1.54</ecNumber>
    </submittedName>
</protein>
<dbReference type="Pfam" id="PF18152">
    <property type="entry name" value="DAHP_snth_FXD"/>
    <property type="match status" value="1"/>
</dbReference>
<dbReference type="EMBL" id="JACPUR010000025">
    <property type="protein sequence ID" value="MBI3128250.1"/>
    <property type="molecule type" value="Genomic_DNA"/>
</dbReference>
<dbReference type="SUPFAM" id="SSF51569">
    <property type="entry name" value="Aldolase"/>
    <property type="match status" value="1"/>
</dbReference>
<feature type="domain" description="DAHP synthase ferredoxin-like" evidence="3">
    <location>
        <begin position="1"/>
        <end position="68"/>
    </location>
</feature>
<evidence type="ECO:0000259" key="3">
    <source>
        <dbReference type="Pfam" id="PF18152"/>
    </source>
</evidence>
<dbReference type="AlphaFoldDB" id="A0A932HYW0"/>
<dbReference type="InterPro" id="IPR006218">
    <property type="entry name" value="DAHP1/KDSA"/>
</dbReference>
<evidence type="ECO:0000313" key="5">
    <source>
        <dbReference type="Proteomes" id="UP000782312"/>
    </source>
</evidence>
<dbReference type="PANTHER" id="PTHR43018">
    <property type="entry name" value="PHOSPHO-2-DEHYDRO-3-DEOXYHEPTONATE ALDOLASE"/>
    <property type="match status" value="1"/>
</dbReference>
<dbReference type="InterPro" id="IPR052899">
    <property type="entry name" value="Class-I_DAHP_synthase"/>
</dbReference>
<dbReference type="Gene3D" id="3.30.70.1140">
    <property type="entry name" value="Phospho-2-dehydro-3-deoxyheptonate aldolase, domain 1"/>
    <property type="match status" value="1"/>
</dbReference>